<protein>
    <submittedName>
        <fullName evidence="2">Uncharacterized protein</fullName>
    </submittedName>
</protein>
<feature type="signal peptide" evidence="1">
    <location>
        <begin position="1"/>
        <end position="22"/>
    </location>
</feature>
<dbReference type="AlphaFoldDB" id="A0A9P9FE69"/>
<dbReference type="EMBL" id="JAGMUU010000002">
    <property type="protein sequence ID" value="KAH7159868.1"/>
    <property type="molecule type" value="Genomic_DNA"/>
</dbReference>
<dbReference type="OrthoDB" id="5102361at2759"/>
<accession>A0A9P9FE69</accession>
<proteinExistence type="predicted"/>
<keyword evidence="3" id="KW-1185">Reference proteome</keyword>
<reference evidence="2" key="1">
    <citation type="journal article" date="2021" name="Nat. Commun.">
        <title>Genetic determinants of endophytism in the Arabidopsis root mycobiome.</title>
        <authorList>
            <person name="Mesny F."/>
            <person name="Miyauchi S."/>
            <person name="Thiergart T."/>
            <person name="Pickel B."/>
            <person name="Atanasova L."/>
            <person name="Karlsson M."/>
            <person name="Huettel B."/>
            <person name="Barry K.W."/>
            <person name="Haridas S."/>
            <person name="Chen C."/>
            <person name="Bauer D."/>
            <person name="Andreopoulos W."/>
            <person name="Pangilinan J."/>
            <person name="LaButti K."/>
            <person name="Riley R."/>
            <person name="Lipzen A."/>
            <person name="Clum A."/>
            <person name="Drula E."/>
            <person name="Henrissat B."/>
            <person name="Kohler A."/>
            <person name="Grigoriev I.V."/>
            <person name="Martin F.M."/>
            <person name="Hacquard S."/>
        </authorList>
    </citation>
    <scope>NUCLEOTIDE SEQUENCE</scope>
    <source>
        <strain evidence="2">MPI-CAGE-AT-0021</strain>
    </source>
</reference>
<evidence type="ECO:0000313" key="3">
    <source>
        <dbReference type="Proteomes" id="UP000717696"/>
    </source>
</evidence>
<sequence>MMHTKWLVVMATCLTIALSAHACESMWICVDGINDCGIQFGGCYDLCHPENAPKPPPCEDDCHTRTVCVDAIHECETRFGGCLPDCRPLPLTKPPCPQTTSSITLVTTMKN</sequence>
<evidence type="ECO:0000313" key="2">
    <source>
        <dbReference type="EMBL" id="KAH7159868.1"/>
    </source>
</evidence>
<comment type="caution">
    <text evidence="2">The sequence shown here is derived from an EMBL/GenBank/DDBJ whole genome shotgun (WGS) entry which is preliminary data.</text>
</comment>
<dbReference type="Proteomes" id="UP000717696">
    <property type="component" value="Unassembled WGS sequence"/>
</dbReference>
<feature type="chain" id="PRO_5040493060" evidence="1">
    <location>
        <begin position="23"/>
        <end position="111"/>
    </location>
</feature>
<name>A0A9P9FE69_9HYPO</name>
<gene>
    <name evidence="2" type="ORF">B0J13DRAFT_115289</name>
</gene>
<organism evidence="2 3">
    <name type="scientific">Dactylonectria estremocensis</name>
    <dbReference type="NCBI Taxonomy" id="1079267"/>
    <lineage>
        <taxon>Eukaryota</taxon>
        <taxon>Fungi</taxon>
        <taxon>Dikarya</taxon>
        <taxon>Ascomycota</taxon>
        <taxon>Pezizomycotina</taxon>
        <taxon>Sordariomycetes</taxon>
        <taxon>Hypocreomycetidae</taxon>
        <taxon>Hypocreales</taxon>
        <taxon>Nectriaceae</taxon>
        <taxon>Dactylonectria</taxon>
    </lineage>
</organism>
<evidence type="ECO:0000256" key="1">
    <source>
        <dbReference type="SAM" id="SignalP"/>
    </source>
</evidence>
<keyword evidence="1" id="KW-0732">Signal</keyword>